<dbReference type="GO" id="GO:0009425">
    <property type="term" value="C:bacterial-type flagellum basal body"/>
    <property type="evidence" value="ECO:0007669"/>
    <property type="project" value="InterPro"/>
</dbReference>
<dbReference type="Gene3D" id="2.30.330.10">
    <property type="entry name" value="SpoA-like"/>
    <property type="match status" value="1"/>
</dbReference>
<evidence type="ECO:0000256" key="4">
    <source>
        <dbReference type="ARBA" id="ARBA00022475"/>
    </source>
</evidence>
<dbReference type="PANTHER" id="PTHR43484">
    <property type="match status" value="1"/>
</dbReference>
<comment type="similarity">
    <text evidence="2">Belongs to the FliN/MopA/SpaO family.</text>
</comment>
<dbReference type="InterPro" id="IPR036429">
    <property type="entry name" value="SpoA-like_sf"/>
</dbReference>
<dbReference type="NCBIfam" id="TIGR02480">
    <property type="entry name" value="fliN"/>
    <property type="match status" value="1"/>
</dbReference>
<reference evidence="10 11" key="1">
    <citation type="journal article" date="2009" name="PLoS ONE">
        <title>Complete genome sequence of the aerobic CO-oxidizing thermophile Thermomicrobium roseum.</title>
        <authorList>
            <person name="Wu D."/>
            <person name="Raymond J."/>
            <person name="Wu M."/>
            <person name="Chatterji S."/>
            <person name="Ren Q."/>
            <person name="Graham J.E."/>
            <person name="Bryant D.A."/>
            <person name="Robb F."/>
            <person name="Colman A."/>
            <person name="Tallon L.J."/>
            <person name="Badger J.H."/>
            <person name="Madupu R."/>
            <person name="Ward N.L."/>
            <person name="Eisen J.A."/>
        </authorList>
    </citation>
    <scope>NUCLEOTIDE SEQUENCE [LARGE SCALE GENOMIC DNA]</scope>
    <source>
        <strain evidence="11">ATCC 27502 / DSM 5159 / P-2</strain>
        <plasmid evidence="10">unnamed</plasmid>
    </source>
</reference>
<dbReference type="InterPro" id="IPR012826">
    <property type="entry name" value="FliN"/>
</dbReference>
<keyword evidence="10" id="KW-0282">Flagellum</keyword>
<comment type="subcellular location">
    <subcellularLocation>
        <location evidence="1">Cell membrane</location>
        <topology evidence="1">Peripheral membrane protein</topology>
        <orientation evidence="1">Cytoplasmic side</orientation>
    </subcellularLocation>
</comment>
<dbReference type="KEGG" id="tro:trd_A0028"/>
<dbReference type="PRINTS" id="PR00956">
    <property type="entry name" value="FLGMOTORFLIN"/>
</dbReference>
<dbReference type="GO" id="GO:0006935">
    <property type="term" value="P:chemotaxis"/>
    <property type="evidence" value="ECO:0007669"/>
    <property type="project" value="UniProtKB-KW"/>
</dbReference>
<keyword evidence="10" id="KW-0969">Cilium</keyword>
<dbReference type="RefSeq" id="WP_012642560.1">
    <property type="nucleotide sequence ID" value="NC_011961.1"/>
</dbReference>
<keyword evidence="10" id="KW-0966">Cell projection</keyword>
<dbReference type="InterPro" id="IPR001543">
    <property type="entry name" value="FliN-like_C"/>
</dbReference>
<sequence length="128" mass="14095">MADRDDTLNRGQEPSSVRPPETPIQEARFVDLRDQPIGNGRQGIDFLRDVEVELTAELGSARMRIKHILGLRPGSVVELDRLAGEPVELTINKTLIARGEVVVVDEKFAVRITEIVSPEKRLAEGGGT</sequence>
<dbReference type="EMBL" id="CP001276">
    <property type="protein sequence ID" value="ACM06573.1"/>
    <property type="molecule type" value="Genomic_DNA"/>
</dbReference>
<evidence type="ECO:0000313" key="11">
    <source>
        <dbReference type="Proteomes" id="UP000000447"/>
    </source>
</evidence>
<gene>
    <name evidence="10" type="ordered locus">trd_A0028</name>
</gene>
<dbReference type="InterPro" id="IPR001172">
    <property type="entry name" value="FliN_T3SS_HrcQb"/>
</dbReference>
<dbReference type="GO" id="GO:0071973">
    <property type="term" value="P:bacterial-type flagellum-dependent cell motility"/>
    <property type="evidence" value="ECO:0007669"/>
    <property type="project" value="InterPro"/>
</dbReference>
<evidence type="ECO:0000256" key="7">
    <source>
        <dbReference type="ARBA" id="ARBA00023136"/>
    </source>
</evidence>
<feature type="domain" description="Flagellar motor switch protein FliN-like C-terminal" evidence="9">
    <location>
        <begin position="47"/>
        <end position="116"/>
    </location>
</feature>
<dbReference type="Pfam" id="PF01052">
    <property type="entry name" value="FliMN_C"/>
    <property type="match status" value="1"/>
</dbReference>
<organism evidence="10 11">
    <name type="scientific">Thermomicrobium roseum (strain ATCC 27502 / DSM 5159 / P-2)</name>
    <dbReference type="NCBI Taxonomy" id="309801"/>
    <lineage>
        <taxon>Bacteria</taxon>
        <taxon>Pseudomonadati</taxon>
        <taxon>Thermomicrobiota</taxon>
        <taxon>Thermomicrobia</taxon>
        <taxon>Thermomicrobiales</taxon>
        <taxon>Thermomicrobiaceae</taxon>
        <taxon>Thermomicrobium</taxon>
    </lineage>
</organism>
<evidence type="ECO:0000256" key="6">
    <source>
        <dbReference type="ARBA" id="ARBA00022779"/>
    </source>
</evidence>
<evidence type="ECO:0000259" key="9">
    <source>
        <dbReference type="Pfam" id="PF01052"/>
    </source>
</evidence>
<feature type="region of interest" description="Disordered" evidence="8">
    <location>
        <begin position="1"/>
        <end position="36"/>
    </location>
</feature>
<dbReference type="SUPFAM" id="SSF101801">
    <property type="entry name" value="Surface presentation of antigens (SPOA)"/>
    <property type="match status" value="1"/>
</dbReference>
<dbReference type="PANTHER" id="PTHR43484:SF1">
    <property type="entry name" value="FLAGELLAR MOTOR SWITCH PROTEIN FLIN"/>
    <property type="match status" value="1"/>
</dbReference>
<keyword evidence="10" id="KW-0378">Hydrolase</keyword>
<name>B9L5A1_THERP</name>
<protein>
    <recommendedName>
        <fullName evidence="3">Flagellar motor switch protein FliN</fullName>
    </recommendedName>
</protein>
<keyword evidence="11" id="KW-1185">Reference proteome</keyword>
<evidence type="ECO:0000256" key="5">
    <source>
        <dbReference type="ARBA" id="ARBA00022500"/>
    </source>
</evidence>
<evidence type="ECO:0000256" key="1">
    <source>
        <dbReference type="ARBA" id="ARBA00004413"/>
    </source>
</evidence>
<accession>B9L5A1</accession>
<keyword evidence="7" id="KW-0472">Membrane</keyword>
<proteinExistence type="inferred from homology"/>
<evidence type="ECO:0000256" key="2">
    <source>
        <dbReference type="ARBA" id="ARBA00009226"/>
    </source>
</evidence>
<dbReference type="InterPro" id="IPR051469">
    <property type="entry name" value="FliN/MopA/SpaO"/>
</dbReference>
<keyword evidence="6" id="KW-0283">Flagellar rotation</keyword>
<keyword evidence="10" id="KW-0614">Plasmid</keyword>
<evidence type="ECO:0000256" key="8">
    <source>
        <dbReference type="SAM" id="MobiDB-lite"/>
    </source>
</evidence>
<evidence type="ECO:0000313" key="10">
    <source>
        <dbReference type="EMBL" id="ACM06573.1"/>
    </source>
</evidence>
<dbReference type="eggNOG" id="COG1886">
    <property type="taxonomic scope" value="Bacteria"/>
</dbReference>
<dbReference type="GO" id="GO:0003774">
    <property type="term" value="F:cytoskeletal motor activity"/>
    <property type="evidence" value="ECO:0007669"/>
    <property type="project" value="InterPro"/>
</dbReference>
<geneLocation type="plasmid" evidence="11">
    <name>Tros</name>
</geneLocation>
<dbReference type="Proteomes" id="UP000000447">
    <property type="component" value="Plasmid unnamed"/>
</dbReference>
<dbReference type="GO" id="GO:0005886">
    <property type="term" value="C:plasma membrane"/>
    <property type="evidence" value="ECO:0007669"/>
    <property type="project" value="UniProtKB-SubCell"/>
</dbReference>
<dbReference type="HOGENOM" id="CLU_097058_3_0_0"/>
<dbReference type="AlphaFoldDB" id="B9L5A1"/>
<keyword evidence="5" id="KW-0145">Chemotaxis</keyword>
<keyword evidence="4" id="KW-1003">Cell membrane</keyword>
<dbReference type="GO" id="GO:0016787">
    <property type="term" value="F:hydrolase activity"/>
    <property type="evidence" value="ECO:0007669"/>
    <property type="project" value="UniProtKB-KW"/>
</dbReference>
<evidence type="ECO:0000256" key="3">
    <source>
        <dbReference type="ARBA" id="ARBA00021897"/>
    </source>
</evidence>